<evidence type="ECO:0000313" key="3">
    <source>
        <dbReference type="Proteomes" id="UP001174909"/>
    </source>
</evidence>
<accession>A0AA35RXK5</accession>
<keyword evidence="3" id="KW-1185">Reference proteome</keyword>
<feature type="domain" description="Rhodanese" evidence="1">
    <location>
        <begin position="16"/>
        <end position="106"/>
    </location>
</feature>
<dbReference type="AlphaFoldDB" id="A0AA35RXK5"/>
<dbReference type="PANTHER" id="PTHR44086">
    <property type="entry name" value="THIOSULFATE SULFURTRANSFERASE RDL2, MITOCHONDRIAL-RELATED"/>
    <property type="match status" value="1"/>
</dbReference>
<feature type="domain" description="Rhodanese" evidence="1">
    <location>
        <begin position="139"/>
        <end position="232"/>
    </location>
</feature>
<evidence type="ECO:0000259" key="1">
    <source>
        <dbReference type="PROSITE" id="PS50206"/>
    </source>
</evidence>
<dbReference type="InterPro" id="IPR036873">
    <property type="entry name" value="Rhodanese-like_dom_sf"/>
</dbReference>
<gene>
    <name evidence="2" type="ORF">GBAR_LOCUS11052</name>
</gene>
<dbReference type="InterPro" id="IPR001763">
    <property type="entry name" value="Rhodanese-like_dom"/>
</dbReference>
<feature type="domain" description="Rhodanese" evidence="1">
    <location>
        <begin position="279"/>
        <end position="369"/>
    </location>
</feature>
<dbReference type="CDD" id="cd00158">
    <property type="entry name" value="RHOD"/>
    <property type="match status" value="1"/>
</dbReference>
<evidence type="ECO:0000313" key="2">
    <source>
        <dbReference type="EMBL" id="CAI8018257.1"/>
    </source>
</evidence>
<dbReference type="Proteomes" id="UP001174909">
    <property type="component" value="Unassembled WGS sequence"/>
</dbReference>
<protein>
    <recommendedName>
        <fullName evidence="1">Rhodanese domain-containing protein</fullName>
    </recommendedName>
</protein>
<dbReference type="SUPFAM" id="SSF52821">
    <property type="entry name" value="Rhodanese/Cell cycle control phosphatase"/>
    <property type="match status" value="4"/>
</dbReference>
<reference evidence="2" key="1">
    <citation type="submission" date="2023-03" db="EMBL/GenBank/DDBJ databases">
        <authorList>
            <person name="Steffen K."/>
            <person name="Cardenas P."/>
        </authorList>
    </citation>
    <scope>NUCLEOTIDE SEQUENCE</scope>
</reference>
<dbReference type="SMART" id="SM00450">
    <property type="entry name" value="RHOD"/>
    <property type="match status" value="4"/>
</dbReference>
<name>A0AA35RXK5_GEOBA</name>
<dbReference type="Pfam" id="PF00581">
    <property type="entry name" value="Rhodanese"/>
    <property type="match status" value="4"/>
</dbReference>
<proteinExistence type="predicted"/>
<sequence length="538" mass="58885">MAKPFRSEQLNDLFNDTTPFALIDIREPGEFNTSHIPGSSLIPRRRLEFDLHSAVPHAGSLIVLCDDDGRRVSQAVATIEAMGFDNVGWLDGGINRWVSLDYPTEWGVNVPSKDFGEKVEVVHHVPEIDAIELRSRMDRGEKMVILDTRTPEEYRRFCIPGGRSVPGGELALRITDITADLDPDTTVVVNCAGRTRSIIGTRVLQRMGLDREVVGLKNGTSGWVLAGYELESGATRDRLPNVSDAGRAAAEAYADRCAAEDGVRFLDIAGLDAMANRSVTESMYFIDVRTSEEYDRGRIPGFRWFPGGQCVQRSDDVAVVKNAPLVFCCDGRARAALTASWFRQLGHQEVYALNGGTRAWAAAGRPLESGMSIAALNDGSIAGGTESELLAEARRSVPAVSARALDENRPDVIIFVDTSQEFARGHVAGSRWVPRGWLEWQITDHVRSNDASIVVTCVDGRQSLLAAATLRQIGYSNTRVLAGGVTSWQAARLPVEEGLSGINRTPSDVVFSGPDRNYADMQNYLRWETALGEKYAAD</sequence>
<dbReference type="PANTHER" id="PTHR44086:SF10">
    <property type="entry name" value="THIOSULFATE SULFURTRANSFERASE_RHODANESE-LIKE DOMAIN-CONTAINING PROTEIN 3"/>
    <property type="match status" value="1"/>
</dbReference>
<feature type="domain" description="Rhodanese" evidence="1">
    <location>
        <begin position="407"/>
        <end position="497"/>
    </location>
</feature>
<comment type="caution">
    <text evidence="2">The sequence shown here is derived from an EMBL/GenBank/DDBJ whole genome shotgun (WGS) entry which is preliminary data.</text>
</comment>
<dbReference type="EMBL" id="CASHTH010001687">
    <property type="protein sequence ID" value="CAI8018257.1"/>
    <property type="molecule type" value="Genomic_DNA"/>
</dbReference>
<organism evidence="2 3">
    <name type="scientific">Geodia barretti</name>
    <name type="common">Barrett's horny sponge</name>
    <dbReference type="NCBI Taxonomy" id="519541"/>
    <lineage>
        <taxon>Eukaryota</taxon>
        <taxon>Metazoa</taxon>
        <taxon>Porifera</taxon>
        <taxon>Demospongiae</taxon>
        <taxon>Heteroscleromorpha</taxon>
        <taxon>Tetractinellida</taxon>
        <taxon>Astrophorina</taxon>
        <taxon>Geodiidae</taxon>
        <taxon>Geodia</taxon>
    </lineage>
</organism>
<dbReference type="Gene3D" id="3.40.250.10">
    <property type="entry name" value="Rhodanese-like domain"/>
    <property type="match status" value="4"/>
</dbReference>
<dbReference type="GO" id="GO:0004792">
    <property type="term" value="F:thiosulfate-cyanide sulfurtransferase activity"/>
    <property type="evidence" value="ECO:0007669"/>
    <property type="project" value="TreeGrafter"/>
</dbReference>
<dbReference type="PROSITE" id="PS50206">
    <property type="entry name" value="RHODANESE_3"/>
    <property type="match status" value="4"/>
</dbReference>